<protein>
    <submittedName>
        <fullName evidence="1">Uncharacterized protein</fullName>
    </submittedName>
</protein>
<evidence type="ECO:0000313" key="1">
    <source>
        <dbReference type="EMBL" id="ACL81283.1"/>
    </source>
</evidence>
<dbReference type="KEGG" id="vg:7874831"/>
<proteinExistence type="predicted"/>
<dbReference type="Proteomes" id="UP000002341">
    <property type="component" value="Segment"/>
</dbReference>
<sequence length="99" mass="11219">MGFERVTSDEISHLERTATLIGSGSEQASAICKRGLLMNNRKSYLFKYNAQAIIKYLVPAHASRCEIHKDEEGYWINVWWHCGVIAPLTHQEEAQALGE</sequence>
<reference evidence="1 2" key="1">
    <citation type="journal article" date="2009" name="Environ. Microbiol.">
        <title>Genome sequences of two novel phages infecting marine roseobacters.</title>
        <authorList>
            <person name="Zhao Y."/>
            <person name="Wang K."/>
            <person name="Jiao N."/>
            <person name="Chen F."/>
        </authorList>
    </citation>
    <scope>NUCLEOTIDE SEQUENCE</scope>
    <source>
        <strain evidence="1">DSS3P2</strain>
    </source>
</reference>
<evidence type="ECO:0000313" key="2">
    <source>
        <dbReference type="Proteomes" id="UP000002341"/>
    </source>
</evidence>
<dbReference type="EMBL" id="FJ591093">
    <property type="protein sequence ID" value="ACL81283.1"/>
    <property type="molecule type" value="Genomic_DNA"/>
</dbReference>
<name>C4NT17_9CAUD</name>
<organism evidence="1 2">
    <name type="scientific">Silicibacter phage DSS3phi2</name>
    <dbReference type="NCBI Taxonomy" id="490912"/>
    <lineage>
        <taxon>Viruses</taxon>
        <taxon>Duplodnaviria</taxon>
        <taxon>Heunggongvirae</taxon>
        <taxon>Uroviricota</taxon>
        <taxon>Caudoviricetes</taxon>
        <taxon>Schitoviridae</taxon>
        <taxon>Rhodovirinae</taxon>
        <taxon>Aorunvirus</taxon>
        <taxon>Aorunvirus V12</taxon>
    </lineage>
</organism>
<dbReference type="RefSeq" id="YP_002899025.1">
    <property type="nucleotide sequence ID" value="NC_012697.1"/>
</dbReference>
<dbReference type="OrthoDB" id="33419at10239"/>
<dbReference type="GeneID" id="7874831"/>
<accession>C4NT17</accession>